<dbReference type="SUPFAM" id="SSF88659">
    <property type="entry name" value="Sigma3 and sigma4 domains of RNA polymerase sigma factors"/>
    <property type="match status" value="1"/>
</dbReference>
<dbReference type="Proteomes" id="UP000240542">
    <property type="component" value="Unassembled WGS sequence"/>
</dbReference>
<keyword evidence="4" id="KW-0804">Transcription</keyword>
<name>A0A2P8CXK4_9ACTN</name>
<dbReference type="GO" id="GO:0003677">
    <property type="term" value="F:DNA binding"/>
    <property type="evidence" value="ECO:0007669"/>
    <property type="project" value="InterPro"/>
</dbReference>
<gene>
    <name evidence="7" type="ORF">CLV63_12561</name>
</gene>
<protein>
    <submittedName>
        <fullName evidence="7">RNA polymerase sigma factor (Sigma-70 family)</fullName>
    </submittedName>
</protein>
<feature type="domain" description="RNA polymerase sigma factor 70 region 4 type 2" evidence="6">
    <location>
        <begin position="46"/>
        <end position="98"/>
    </location>
</feature>
<evidence type="ECO:0000256" key="5">
    <source>
        <dbReference type="SAM" id="MobiDB-lite"/>
    </source>
</evidence>
<evidence type="ECO:0000256" key="2">
    <source>
        <dbReference type="ARBA" id="ARBA00023015"/>
    </source>
</evidence>
<feature type="region of interest" description="Disordered" evidence="5">
    <location>
        <begin position="1"/>
        <end position="28"/>
    </location>
</feature>
<proteinExistence type="inferred from homology"/>
<dbReference type="GO" id="GO:0016987">
    <property type="term" value="F:sigma factor activity"/>
    <property type="evidence" value="ECO:0007669"/>
    <property type="project" value="UniProtKB-KW"/>
</dbReference>
<evidence type="ECO:0000313" key="8">
    <source>
        <dbReference type="Proteomes" id="UP000240542"/>
    </source>
</evidence>
<dbReference type="Gene3D" id="1.10.10.10">
    <property type="entry name" value="Winged helix-like DNA-binding domain superfamily/Winged helix DNA-binding domain"/>
    <property type="match status" value="1"/>
</dbReference>
<dbReference type="CDD" id="cd06171">
    <property type="entry name" value="Sigma70_r4"/>
    <property type="match status" value="1"/>
</dbReference>
<evidence type="ECO:0000256" key="4">
    <source>
        <dbReference type="ARBA" id="ARBA00023163"/>
    </source>
</evidence>
<evidence type="ECO:0000259" key="6">
    <source>
        <dbReference type="Pfam" id="PF08281"/>
    </source>
</evidence>
<reference evidence="7 8" key="1">
    <citation type="submission" date="2018-03" db="EMBL/GenBank/DDBJ databases">
        <title>Genomic Encyclopedia of Archaeal and Bacterial Type Strains, Phase II (KMG-II): from individual species to whole genera.</title>
        <authorList>
            <person name="Goeker M."/>
        </authorList>
    </citation>
    <scope>NUCLEOTIDE SEQUENCE [LARGE SCALE GENOMIC DNA]</scope>
    <source>
        <strain evidence="7 8">DSM 45312</strain>
    </source>
</reference>
<evidence type="ECO:0000256" key="3">
    <source>
        <dbReference type="ARBA" id="ARBA00023082"/>
    </source>
</evidence>
<accession>A0A2P8CXK4</accession>
<dbReference type="Pfam" id="PF08281">
    <property type="entry name" value="Sigma70_r4_2"/>
    <property type="match status" value="1"/>
</dbReference>
<dbReference type="GO" id="GO:0006352">
    <property type="term" value="P:DNA-templated transcription initiation"/>
    <property type="evidence" value="ECO:0007669"/>
    <property type="project" value="InterPro"/>
</dbReference>
<dbReference type="InterPro" id="IPR013249">
    <property type="entry name" value="RNA_pol_sigma70_r4_t2"/>
</dbReference>
<evidence type="ECO:0000313" key="7">
    <source>
        <dbReference type="EMBL" id="PSK89667.1"/>
    </source>
</evidence>
<sequence>MAASADPAADGERPRAGGDAPAADPAARIRARAVRAAAPELPDDRDALKAALARLPRHERRAVVLRFLGGRSPDQIAAAMRVPPEQVRLLLTRSLDRLRTDLLS</sequence>
<dbReference type="InterPro" id="IPR013324">
    <property type="entry name" value="RNA_pol_sigma_r3/r4-like"/>
</dbReference>
<organism evidence="7 8">
    <name type="scientific">Murinocardiopsis flavida</name>
    <dbReference type="NCBI Taxonomy" id="645275"/>
    <lineage>
        <taxon>Bacteria</taxon>
        <taxon>Bacillati</taxon>
        <taxon>Actinomycetota</taxon>
        <taxon>Actinomycetes</taxon>
        <taxon>Streptosporangiales</taxon>
        <taxon>Nocardiopsidaceae</taxon>
        <taxon>Murinocardiopsis</taxon>
    </lineage>
</organism>
<comment type="caution">
    <text evidence="7">The sequence shown here is derived from an EMBL/GenBank/DDBJ whole genome shotgun (WGS) entry which is preliminary data.</text>
</comment>
<keyword evidence="3" id="KW-0731">Sigma factor</keyword>
<keyword evidence="2" id="KW-0805">Transcription regulation</keyword>
<dbReference type="EMBL" id="PYGA01000025">
    <property type="protein sequence ID" value="PSK89667.1"/>
    <property type="molecule type" value="Genomic_DNA"/>
</dbReference>
<comment type="similarity">
    <text evidence="1">Belongs to the sigma-70 factor family. ECF subfamily.</text>
</comment>
<feature type="compositionally biased region" description="Low complexity" evidence="5">
    <location>
        <begin position="17"/>
        <end position="28"/>
    </location>
</feature>
<evidence type="ECO:0000256" key="1">
    <source>
        <dbReference type="ARBA" id="ARBA00010641"/>
    </source>
</evidence>
<dbReference type="AlphaFoldDB" id="A0A2P8CXK4"/>
<keyword evidence="8" id="KW-1185">Reference proteome</keyword>
<dbReference type="RefSeq" id="WP_211301500.1">
    <property type="nucleotide sequence ID" value="NZ_PYGA01000025.1"/>
</dbReference>
<dbReference type="InterPro" id="IPR036388">
    <property type="entry name" value="WH-like_DNA-bd_sf"/>
</dbReference>